<comment type="catalytic activity">
    <reaction evidence="17 19">
        <text>alpha-ribazole + adenosylcob(III)inamide-GDP = adenosylcob(III)alamin + GMP + H(+)</text>
        <dbReference type="Rhea" id="RHEA:16049"/>
        <dbReference type="ChEBI" id="CHEBI:10329"/>
        <dbReference type="ChEBI" id="CHEBI:15378"/>
        <dbReference type="ChEBI" id="CHEBI:18408"/>
        <dbReference type="ChEBI" id="CHEBI:58115"/>
        <dbReference type="ChEBI" id="CHEBI:60487"/>
        <dbReference type="EC" id="2.7.8.26"/>
    </reaction>
</comment>
<dbReference type="HAMAP" id="MF_00719">
    <property type="entry name" value="CobS"/>
    <property type="match status" value="1"/>
</dbReference>
<evidence type="ECO:0000256" key="6">
    <source>
        <dbReference type="ARBA" id="ARBA00015850"/>
    </source>
</evidence>
<dbReference type="PANTHER" id="PTHR34148">
    <property type="entry name" value="ADENOSYLCOBINAMIDE-GDP RIBAZOLETRANSFERASE"/>
    <property type="match status" value="1"/>
</dbReference>
<accession>A0ABV0GDL5</accession>
<gene>
    <name evidence="19 20" type="primary">cobS</name>
    <name evidence="20" type="ORF">ABDJ40_10295</name>
</gene>
<evidence type="ECO:0000256" key="15">
    <source>
        <dbReference type="ARBA" id="ARBA00032605"/>
    </source>
</evidence>
<evidence type="ECO:0000256" key="3">
    <source>
        <dbReference type="ARBA" id="ARBA00004663"/>
    </source>
</evidence>
<evidence type="ECO:0000256" key="8">
    <source>
        <dbReference type="ARBA" id="ARBA00022573"/>
    </source>
</evidence>
<feature type="transmembrane region" description="Helical" evidence="19">
    <location>
        <begin position="41"/>
        <end position="63"/>
    </location>
</feature>
<dbReference type="GO" id="GO:0051073">
    <property type="term" value="F:adenosylcobinamide-GDP ribazoletransferase activity"/>
    <property type="evidence" value="ECO:0007669"/>
    <property type="project" value="UniProtKB-EC"/>
</dbReference>
<reference evidence="20 21" key="1">
    <citation type="submission" date="2024-05" db="EMBL/GenBank/DDBJ databases">
        <title>Roseateles sp. 2.12 16S ribosomal RNA gene Genome sequencing and assembly.</title>
        <authorList>
            <person name="Woo H."/>
        </authorList>
    </citation>
    <scope>NUCLEOTIDE SEQUENCE [LARGE SCALE GENOMIC DNA]</scope>
    <source>
        <strain evidence="20 21">2.12</strain>
    </source>
</reference>
<evidence type="ECO:0000256" key="13">
    <source>
        <dbReference type="ARBA" id="ARBA00023136"/>
    </source>
</evidence>
<keyword evidence="9 19" id="KW-0808">Transferase</keyword>
<dbReference type="PANTHER" id="PTHR34148:SF1">
    <property type="entry name" value="ADENOSYLCOBINAMIDE-GDP RIBAZOLETRANSFERASE"/>
    <property type="match status" value="1"/>
</dbReference>
<evidence type="ECO:0000256" key="4">
    <source>
        <dbReference type="ARBA" id="ARBA00010561"/>
    </source>
</evidence>
<dbReference type="NCBIfam" id="TIGR00317">
    <property type="entry name" value="cobS"/>
    <property type="match status" value="1"/>
</dbReference>
<evidence type="ECO:0000256" key="16">
    <source>
        <dbReference type="ARBA" id="ARBA00032853"/>
    </source>
</evidence>
<keyword evidence="12 19" id="KW-1133">Transmembrane helix</keyword>
<evidence type="ECO:0000256" key="18">
    <source>
        <dbReference type="ARBA" id="ARBA00049504"/>
    </source>
</evidence>
<evidence type="ECO:0000256" key="12">
    <source>
        <dbReference type="ARBA" id="ARBA00022989"/>
    </source>
</evidence>
<dbReference type="Proteomes" id="UP001462640">
    <property type="component" value="Unassembled WGS sequence"/>
</dbReference>
<name>A0ABV0GDL5_9BURK</name>
<comment type="subcellular location">
    <subcellularLocation>
        <location evidence="2 19">Cell membrane</location>
        <topology evidence="2 19">Multi-pass membrane protein</topology>
    </subcellularLocation>
</comment>
<comment type="cofactor">
    <cofactor evidence="1 19">
        <name>Mg(2+)</name>
        <dbReference type="ChEBI" id="CHEBI:18420"/>
    </cofactor>
</comment>
<sequence>MHRLLHELRLFFIALQFFTRVPIPAWVGFEPAWLQQCARYFPAVGALVGLFSAAVFGGALLVFPPLIAGLLAIAASVWLTGGFHEDGWADTCDGLGGAVSREKALLIMKDSRLGSYGALGLILLLGLKAAALAALAERAPLLAVLLLAWGHMASRLAPLLLMRSLPYAGDAEHAKAKPLATQIGAGSLAAAALMAMCLTLPLLAGPWPLGDVLLMLAAQIGAAALTLLWMHRWLRRRLGGYTGDNLGASQQLSELLLLLAALAMLPHLSLGTT</sequence>
<evidence type="ECO:0000256" key="7">
    <source>
        <dbReference type="ARBA" id="ARBA00022475"/>
    </source>
</evidence>
<evidence type="ECO:0000256" key="1">
    <source>
        <dbReference type="ARBA" id="ARBA00001946"/>
    </source>
</evidence>
<evidence type="ECO:0000256" key="19">
    <source>
        <dbReference type="HAMAP-Rule" id="MF_00719"/>
    </source>
</evidence>
<protein>
    <recommendedName>
        <fullName evidence="6 19">Adenosylcobinamide-GDP ribazoletransferase</fullName>
        <ecNumber evidence="5 19">2.7.8.26</ecNumber>
    </recommendedName>
    <alternativeName>
        <fullName evidence="16 19">Cobalamin synthase</fullName>
    </alternativeName>
    <alternativeName>
        <fullName evidence="15 19">Cobalamin-5'-phosphate synthase</fullName>
    </alternativeName>
</protein>
<dbReference type="RefSeq" id="WP_347609339.1">
    <property type="nucleotide sequence ID" value="NZ_JBDPZC010000004.1"/>
</dbReference>
<evidence type="ECO:0000256" key="9">
    <source>
        <dbReference type="ARBA" id="ARBA00022679"/>
    </source>
</evidence>
<keyword evidence="10 19" id="KW-0812">Transmembrane</keyword>
<evidence type="ECO:0000256" key="17">
    <source>
        <dbReference type="ARBA" id="ARBA00048623"/>
    </source>
</evidence>
<dbReference type="InterPro" id="IPR003805">
    <property type="entry name" value="CobS"/>
</dbReference>
<feature type="transmembrane region" description="Helical" evidence="19">
    <location>
        <begin position="212"/>
        <end position="231"/>
    </location>
</feature>
<keyword evidence="13 19" id="KW-0472">Membrane</keyword>
<comment type="function">
    <text evidence="14 19">Joins adenosylcobinamide-GDP and alpha-ribazole to generate adenosylcobalamin (Ado-cobalamin). Also synthesizes adenosylcobalamin 5'-phosphate from adenosylcobinamide-GDP and alpha-ribazole 5'-phosphate.</text>
</comment>
<evidence type="ECO:0000313" key="21">
    <source>
        <dbReference type="Proteomes" id="UP001462640"/>
    </source>
</evidence>
<evidence type="ECO:0000256" key="11">
    <source>
        <dbReference type="ARBA" id="ARBA00022842"/>
    </source>
</evidence>
<comment type="catalytic activity">
    <reaction evidence="18 19">
        <text>alpha-ribazole 5'-phosphate + adenosylcob(III)inamide-GDP = adenosylcob(III)alamin 5'-phosphate + GMP + H(+)</text>
        <dbReference type="Rhea" id="RHEA:23560"/>
        <dbReference type="ChEBI" id="CHEBI:15378"/>
        <dbReference type="ChEBI" id="CHEBI:57918"/>
        <dbReference type="ChEBI" id="CHEBI:58115"/>
        <dbReference type="ChEBI" id="CHEBI:60487"/>
        <dbReference type="ChEBI" id="CHEBI:60493"/>
        <dbReference type="EC" id="2.7.8.26"/>
    </reaction>
</comment>
<keyword evidence="8 19" id="KW-0169">Cobalamin biosynthesis</keyword>
<evidence type="ECO:0000256" key="5">
    <source>
        <dbReference type="ARBA" id="ARBA00013200"/>
    </source>
</evidence>
<keyword evidence="7 19" id="KW-1003">Cell membrane</keyword>
<keyword evidence="21" id="KW-1185">Reference proteome</keyword>
<comment type="caution">
    <text evidence="20">The sequence shown here is derived from an EMBL/GenBank/DDBJ whole genome shotgun (WGS) entry which is preliminary data.</text>
</comment>
<organism evidence="20 21">
    <name type="scientific">Roseateles flavus</name>
    <dbReference type="NCBI Taxonomy" id="3149041"/>
    <lineage>
        <taxon>Bacteria</taxon>
        <taxon>Pseudomonadati</taxon>
        <taxon>Pseudomonadota</taxon>
        <taxon>Betaproteobacteria</taxon>
        <taxon>Burkholderiales</taxon>
        <taxon>Sphaerotilaceae</taxon>
        <taxon>Roseateles</taxon>
    </lineage>
</organism>
<keyword evidence="11 19" id="KW-0460">Magnesium</keyword>
<comment type="similarity">
    <text evidence="4 19">Belongs to the CobS family.</text>
</comment>
<evidence type="ECO:0000256" key="10">
    <source>
        <dbReference type="ARBA" id="ARBA00022692"/>
    </source>
</evidence>
<dbReference type="EMBL" id="JBDPZC010000004">
    <property type="protein sequence ID" value="MEO3713153.1"/>
    <property type="molecule type" value="Genomic_DNA"/>
</dbReference>
<comment type="pathway">
    <text evidence="3 19">Cofactor biosynthesis; adenosylcobalamin biosynthesis; adenosylcobalamin from cob(II)yrinate a,c-diamide: step 7/7.</text>
</comment>
<proteinExistence type="inferred from homology"/>
<feature type="transmembrane region" description="Helical" evidence="19">
    <location>
        <begin position="183"/>
        <end position="206"/>
    </location>
</feature>
<dbReference type="EC" id="2.7.8.26" evidence="5 19"/>
<feature type="transmembrane region" description="Helical" evidence="19">
    <location>
        <begin position="12"/>
        <end position="29"/>
    </location>
</feature>
<dbReference type="Pfam" id="PF02654">
    <property type="entry name" value="CobS"/>
    <property type="match status" value="1"/>
</dbReference>
<feature type="transmembrane region" description="Helical" evidence="19">
    <location>
        <begin position="113"/>
        <end position="135"/>
    </location>
</feature>
<evidence type="ECO:0000256" key="2">
    <source>
        <dbReference type="ARBA" id="ARBA00004651"/>
    </source>
</evidence>
<evidence type="ECO:0000313" key="20">
    <source>
        <dbReference type="EMBL" id="MEO3713153.1"/>
    </source>
</evidence>
<feature type="transmembrane region" description="Helical" evidence="19">
    <location>
        <begin position="252"/>
        <end position="270"/>
    </location>
</feature>
<evidence type="ECO:0000256" key="14">
    <source>
        <dbReference type="ARBA" id="ARBA00025228"/>
    </source>
</evidence>
<feature type="transmembrane region" description="Helical" evidence="19">
    <location>
        <begin position="141"/>
        <end position="162"/>
    </location>
</feature>